<evidence type="ECO:0000313" key="4">
    <source>
        <dbReference type="Proteomes" id="UP000481417"/>
    </source>
</evidence>
<dbReference type="InterPro" id="IPR002639">
    <property type="entry name" value="UreF"/>
</dbReference>
<dbReference type="InterPro" id="IPR038277">
    <property type="entry name" value="UreF_sf"/>
</dbReference>
<dbReference type="RefSeq" id="WP_154765550.1">
    <property type="nucleotide sequence ID" value="NZ_WMBT01000010.1"/>
</dbReference>
<organism evidence="3 4">
    <name type="scientific">Paracoccus lichenicola</name>
    <dbReference type="NCBI Taxonomy" id="2665644"/>
    <lineage>
        <taxon>Bacteria</taxon>
        <taxon>Pseudomonadati</taxon>
        <taxon>Pseudomonadota</taxon>
        <taxon>Alphaproteobacteria</taxon>
        <taxon>Rhodobacterales</taxon>
        <taxon>Paracoccaceae</taxon>
        <taxon>Paracoccus</taxon>
    </lineage>
</organism>
<gene>
    <name evidence="3" type="ORF">GIY56_14370</name>
</gene>
<accession>A0A6L6HT49</accession>
<dbReference type="Gene3D" id="1.10.4190.10">
    <property type="entry name" value="Urease accessory protein UreF"/>
    <property type="match status" value="1"/>
</dbReference>
<sequence length="209" mass="21889">MTPDALPLLTAMHLADSSFPSGLFAFSWGLEAALAEGQADPRDLAGWIGAELHGRWHPFDRVALAGGWRLDGAGLADWDDLVDASIPAEMQRQQSLQAGAALAASARRIGVALDDGHAPVVHGRFLRLSGLTLPDALAVSAMGMARGLASAAVRLGRVGAVAVQRDLLALLPRIAALTDPPRPDDLPASFAPISDIALMRPLASRLFVN</sequence>
<protein>
    <submittedName>
        <fullName evidence="3">Urease accessory protein UreF</fullName>
    </submittedName>
</protein>
<evidence type="ECO:0000256" key="1">
    <source>
        <dbReference type="ARBA" id="ARBA00022988"/>
    </source>
</evidence>
<keyword evidence="2" id="KW-0143">Chaperone</keyword>
<dbReference type="EMBL" id="WMBT01000010">
    <property type="protein sequence ID" value="MTE01470.1"/>
    <property type="molecule type" value="Genomic_DNA"/>
</dbReference>
<proteinExistence type="predicted"/>
<keyword evidence="4" id="KW-1185">Reference proteome</keyword>
<comment type="caution">
    <text evidence="3">The sequence shown here is derived from an EMBL/GenBank/DDBJ whole genome shotgun (WGS) entry which is preliminary data.</text>
</comment>
<dbReference type="PANTHER" id="PTHR33620:SF1">
    <property type="entry name" value="UREASE ACCESSORY PROTEIN F"/>
    <property type="match status" value="1"/>
</dbReference>
<dbReference type="PIRSF" id="PIRSF009467">
    <property type="entry name" value="Ureas_acces_UreF"/>
    <property type="match status" value="1"/>
</dbReference>
<evidence type="ECO:0000313" key="3">
    <source>
        <dbReference type="EMBL" id="MTE01470.1"/>
    </source>
</evidence>
<dbReference type="GO" id="GO:0016151">
    <property type="term" value="F:nickel cation binding"/>
    <property type="evidence" value="ECO:0007669"/>
    <property type="project" value="InterPro"/>
</dbReference>
<dbReference type="AlphaFoldDB" id="A0A6L6HT49"/>
<keyword evidence="1" id="KW-0996">Nickel insertion</keyword>
<dbReference type="Pfam" id="PF01730">
    <property type="entry name" value="UreF"/>
    <property type="match status" value="1"/>
</dbReference>
<reference evidence="3 4" key="1">
    <citation type="submission" date="2019-11" db="EMBL/GenBank/DDBJ databases">
        <authorList>
            <person name="Lang L."/>
        </authorList>
    </citation>
    <scope>NUCLEOTIDE SEQUENCE [LARGE SCALE GENOMIC DNA]</scope>
    <source>
        <strain evidence="3 4">YIM 132242</strain>
    </source>
</reference>
<dbReference type="PANTHER" id="PTHR33620">
    <property type="entry name" value="UREASE ACCESSORY PROTEIN F"/>
    <property type="match status" value="1"/>
</dbReference>
<evidence type="ECO:0000256" key="2">
    <source>
        <dbReference type="ARBA" id="ARBA00023186"/>
    </source>
</evidence>
<name>A0A6L6HT49_9RHOB</name>
<dbReference type="Proteomes" id="UP000481417">
    <property type="component" value="Unassembled WGS sequence"/>
</dbReference>